<protein>
    <recommendedName>
        <fullName evidence="3">Large ribosomal RNA subunit accumulation protein YceD</fullName>
    </recommendedName>
    <alternativeName>
        <fullName evidence="5">23S rRNA accumulation protein YceD</fullName>
    </alternativeName>
</protein>
<reference evidence="7 8" key="1">
    <citation type="journal article" date="2015" name="Int. J. Syst. Evol. Microbiol.">
        <title>Burkholderia monticola sp. nov., isolated from mountain soil.</title>
        <authorList>
            <person name="Baek I."/>
            <person name="Seo B."/>
            <person name="Lee I."/>
            <person name="Yi H."/>
            <person name="Chun J."/>
        </authorList>
    </citation>
    <scope>NUCLEOTIDE SEQUENCE [LARGE SCALE GENOMIC DNA]</scope>
    <source>
        <strain evidence="7 8">JC2948</strain>
    </source>
</reference>
<dbReference type="InterPro" id="IPR039255">
    <property type="entry name" value="YceD_bac"/>
</dbReference>
<dbReference type="Pfam" id="PF02620">
    <property type="entry name" value="YceD"/>
    <property type="match status" value="1"/>
</dbReference>
<dbReference type="PANTHER" id="PTHR38099:SF1">
    <property type="entry name" value="LARGE RIBOSOMAL RNA SUBUNIT ACCUMULATION PROTEIN YCED"/>
    <property type="match status" value="1"/>
</dbReference>
<dbReference type="PANTHER" id="PTHR38099">
    <property type="entry name" value="LARGE RIBOSOMAL RNA SUBUNIT ACCUMULATION PROTEIN YCED"/>
    <property type="match status" value="1"/>
</dbReference>
<dbReference type="EMBL" id="LRBG01000008">
    <property type="protein sequence ID" value="KXU88620.1"/>
    <property type="molecule type" value="Genomic_DNA"/>
</dbReference>
<dbReference type="Proteomes" id="UP000075613">
    <property type="component" value="Unassembled WGS sequence"/>
</dbReference>
<evidence type="ECO:0000256" key="2">
    <source>
        <dbReference type="ARBA" id="ARBA00010740"/>
    </source>
</evidence>
<evidence type="ECO:0000256" key="4">
    <source>
        <dbReference type="ARBA" id="ARBA00022517"/>
    </source>
</evidence>
<comment type="caution">
    <text evidence="7">The sequence shown here is derived from an EMBL/GenBank/DDBJ whole genome shotgun (WGS) entry which is preliminary data.</text>
</comment>
<evidence type="ECO:0000256" key="6">
    <source>
        <dbReference type="SAM" id="MobiDB-lite"/>
    </source>
</evidence>
<accession>A0A149PU88</accession>
<dbReference type="STRING" id="1399968.CI15_11645"/>
<dbReference type="InterPro" id="IPR003772">
    <property type="entry name" value="YceD"/>
</dbReference>
<proteinExistence type="inferred from homology"/>
<comment type="similarity">
    <text evidence="2">Belongs to the DUF177 domain family.</text>
</comment>
<dbReference type="RefSeq" id="WP_062127844.1">
    <property type="nucleotide sequence ID" value="NZ_LRBG01000008.1"/>
</dbReference>
<evidence type="ECO:0000313" key="8">
    <source>
        <dbReference type="Proteomes" id="UP000075613"/>
    </source>
</evidence>
<feature type="compositionally biased region" description="Acidic residues" evidence="6">
    <location>
        <begin position="174"/>
        <end position="191"/>
    </location>
</feature>
<evidence type="ECO:0000256" key="5">
    <source>
        <dbReference type="ARBA" id="ARBA00031841"/>
    </source>
</evidence>
<feature type="region of interest" description="Disordered" evidence="6">
    <location>
        <begin position="168"/>
        <end position="218"/>
    </location>
</feature>
<evidence type="ECO:0000256" key="3">
    <source>
        <dbReference type="ARBA" id="ARBA00015716"/>
    </source>
</evidence>
<dbReference type="AlphaFoldDB" id="A0A149PU88"/>
<comment type="function">
    <text evidence="1">Plays a role in synthesis, processing and/or stability of 23S rRNA.</text>
</comment>
<sequence length="218" mass="23962">MTQHLGKPAGLSDPHELDLFEFARSGRQAAGVVRVSQLPRMLNEVPAEAPDRDTAFTWQAEGTTQPELQDDGTEGPQPYLRLAVHGATWLECQRCLTPYSQAFNVDATYRIVNTEAEAEEFPLDEDEVEVIVGSRQFDLIDLIEEELLLSLPLVPKHEVCPEVHESLVSGADGSEGEGDEAAQDEAGDAGEQDQSTERRNPFAALESLKRDEPGGKKH</sequence>
<gene>
    <name evidence="7" type="ORF">CI15_11645</name>
</gene>
<dbReference type="GO" id="GO:0005829">
    <property type="term" value="C:cytosol"/>
    <property type="evidence" value="ECO:0007669"/>
    <property type="project" value="TreeGrafter"/>
</dbReference>
<evidence type="ECO:0000256" key="1">
    <source>
        <dbReference type="ARBA" id="ARBA00002868"/>
    </source>
</evidence>
<keyword evidence="8" id="KW-1185">Reference proteome</keyword>
<dbReference type="GO" id="GO:0042254">
    <property type="term" value="P:ribosome biogenesis"/>
    <property type="evidence" value="ECO:0007669"/>
    <property type="project" value="UniProtKB-KW"/>
</dbReference>
<keyword evidence="4" id="KW-0690">Ribosome biogenesis</keyword>
<dbReference type="OrthoDB" id="5297600at2"/>
<name>A0A149PU88_9BURK</name>
<organism evidence="7 8">
    <name type="scientific">Paraburkholderia monticola</name>
    <dbReference type="NCBI Taxonomy" id="1399968"/>
    <lineage>
        <taxon>Bacteria</taxon>
        <taxon>Pseudomonadati</taxon>
        <taxon>Pseudomonadota</taxon>
        <taxon>Betaproteobacteria</taxon>
        <taxon>Burkholderiales</taxon>
        <taxon>Burkholderiaceae</taxon>
        <taxon>Paraburkholderia</taxon>
    </lineage>
</organism>
<feature type="compositionally biased region" description="Basic and acidic residues" evidence="6">
    <location>
        <begin position="207"/>
        <end position="218"/>
    </location>
</feature>
<evidence type="ECO:0000313" key="7">
    <source>
        <dbReference type="EMBL" id="KXU88620.1"/>
    </source>
</evidence>